<dbReference type="AlphaFoldDB" id="A0A645BF54"/>
<accession>A0A645BF54</accession>
<organism evidence="1">
    <name type="scientific">bioreactor metagenome</name>
    <dbReference type="NCBI Taxonomy" id="1076179"/>
    <lineage>
        <taxon>unclassified sequences</taxon>
        <taxon>metagenomes</taxon>
        <taxon>ecological metagenomes</taxon>
    </lineage>
</organism>
<gene>
    <name evidence="1" type="ORF">SDC9_110966</name>
</gene>
<dbReference type="InterPro" id="IPR045584">
    <property type="entry name" value="Pilin-like"/>
</dbReference>
<protein>
    <submittedName>
        <fullName evidence="1">Uncharacterized protein</fullName>
    </submittedName>
</protein>
<evidence type="ECO:0000313" key="1">
    <source>
        <dbReference type="EMBL" id="MPM64080.1"/>
    </source>
</evidence>
<comment type="caution">
    <text evidence="1">The sequence shown here is derived from an EMBL/GenBank/DDBJ whole genome shotgun (WGS) entry which is preliminary data.</text>
</comment>
<reference evidence="1" key="1">
    <citation type="submission" date="2019-08" db="EMBL/GenBank/DDBJ databases">
        <authorList>
            <person name="Kucharzyk K."/>
            <person name="Murdoch R.W."/>
            <person name="Higgins S."/>
            <person name="Loffler F."/>
        </authorList>
    </citation>
    <scope>NUCLEOTIDE SEQUENCE</scope>
</reference>
<dbReference type="EMBL" id="VSSQ01019763">
    <property type="protein sequence ID" value="MPM64080.1"/>
    <property type="molecule type" value="Genomic_DNA"/>
</dbReference>
<proteinExistence type="predicted"/>
<dbReference type="SUPFAM" id="SSF54523">
    <property type="entry name" value="Pili subunits"/>
    <property type="match status" value="1"/>
</dbReference>
<sequence length="163" mass="18603">MRLDRIADAAFRNAVPFHWPDADGKNRLVFKGKQEMLRLAYLHRINSPEEGGIRFLELFLDGNELKARHRRYPLIGEHAEPSAVETIAKQVRALAFSYALRENGAIAWRTEFEEEDPRVGIPAAIRMELEFENGEKVQYLRRTAGSSAVSVYGKYRENANAGK</sequence>
<name>A0A645BF54_9ZZZZ</name>